<dbReference type="Pfam" id="PF18019">
    <property type="entry name" value="Cas3_HD"/>
    <property type="match status" value="1"/>
</dbReference>
<dbReference type="InterPro" id="IPR027417">
    <property type="entry name" value="P-loop_NTPase"/>
</dbReference>
<dbReference type="InterPro" id="IPR006483">
    <property type="entry name" value="CRISPR-assoc_Cas3_HD"/>
</dbReference>
<comment type="similarity">
    <text evidence="2">In the central section; belongs to the CRISPR-associated helicase Cas3 family.</text>
</comment>
<protein>
    <submittedName>
        <fullName evidence="13">CRISPR-associated helicase Cas3</fullName>
    </submittedName>
</protein>
<keyword evidence="5" id="KW-0547">Nucleotide-binding</keyword>
<keyword evidence="3" id="KW-0540">Nuclease</keyword>
<dbReference type="Pfam" id="PF22590">
    <property type="entry name" value="Cas3-like_C_2"/>
    <property type="match status" value="1"/>
</dbReference>
<dbReference type="GO" id="GO:0003724">
    <property type="term" value="F:RNA helicase activity"/>
    <property type="evidence" value="ECO:0007669"/>
    <property type="project" value="TreeGrafter"/>
</dbReference>
<dbReference type="NCBIfam" id="TIGR01596">
    <property type="entry name" value="cas3_HD"/>
    <property type="match status" value="1"/>
</dbReference>
<evidence type="ECO:0000256" key="7">
    <source>
        <dbReference type="ARBA" id="ARBA00022806"/>
    </source>
</evidence>
<dbReference type="NCBIfam" id="TIGR01587">
    <property type="entry name" value="cas3_core"/>
    <property type="match status" value="1"/>
</dbReference>
<comment type="similarity">
    <text evidence="1">In the N-terminal section; belongs to the CRISPR-associated nuclease Cas3-HD family.</text>
</comment>
<evidence type="ECO:0000259" key="11">
    <source>
        <dbReference type="PROSITE" id="PS51192"/>
    </source>
</evidence>
<dbReference type="EMBL" id="CP146203">
    <property type="protein sequence ID" value="XBH21556.1"/>
    <property type="molecule type" value="Genomic_DNA"/>
</dbReference>
<dbReference type="InterPro" id="IPR054712">
    <property type="entry name" value="Cas3-like_dom"/>
</dbReference>
<reference evidence="13" key="1">
    <citation type="submission" date="2024-02" db="EMBL/GenBank/DDBJ databases">
        <title>Tomenella chthoni gen. nov. sp. nov., a member of the family Jonesiaceae isolated from bat guano.</title>
        <authorList>
            <person name="Miller S.L."/>
            <person name="King J."/>
            <person name="Sankaranarayanan K."/>
            <person name="Lawson P.A."/>
        </authorList>
    </citation>
    <scope>NUCLEOTIDE SEQUENCE</scope>
    <source>
        <strain evidence="13">BS-20</strain>
    </source>
</reference>
<dbReference type="AlphaFoldDB" id="A0AAU7DXV1"/>
<feature type="domain" description="Helicase ATP-binding" evidence="11">
    <location>
        <begin position="312"/>
        <end position="530"/>
    </location>
</feature>
<keyword evidence="9" id="KW-0051">Antiviral defense</keyword>
<dbReference type="GO" id="GO:0016787">
    <property type="term" value="F:hydrolase activity"/>
    <property type="evidence" value="ECO:0007669"/>
    <property type="project" value="UniProtKB-KW"/>
</dbReference>
<evidence type="ECO:0000256" key="1">
    <source>
        <dbReference type="ARBA" id="ARBA00006847"/>
    </source>
</evidence>
<dbReference type="GO" id="GO:0005524">
    <property type="term" value="F:ATP binding"/>
    <property type="evidence" value="ECO:0007669"/>
    <property type="project" value="UniProtKB-KW"/>
</dbReference>
<evidence type="ECO:0000256" key="8">
    <source>
        <dbReference type="ARBA" id="ARBA00022840"/>
    </source>
</evidence>
<dbReference type="PROSITE" id="PS51643">
    <property type="entry name" value="HD_CAS3"/>
    <property type="match status" value="1"/>
</dbReference>
<name>A0AAU7DXV1_9MICO</name>
<evidence type="ECO:0000256" key="4">
    <source>
        <dbReference type="ARBA" id="ARBA00022723"/>
    </source>
</evidence>
<dbReference type="GO" id="GO:0051607">
    <property type="term" value="P:defense response to virus"/>
    <property type="evidence" value="ECO:0007669"/>
    <property type="project" value="UniProtKB-KW"/>
</dbReference>
<dbReference type="SMART" id="SM00487">
    <property type="entry name" value="DEXDc"/>
    <property type="match status" value="1"/>
</dbReference>
<dbReference type="PROSITE" id="PS51192">
    <property type="entry name" value="HELICASE_ATP_BIND_1"/>
    <property type="match status" value="1"/>
</dbReference>
<dbReference type="PANTHER" id="PTHR47963:SF9">
    <property type="entry name" value="CRISPR-ASSOCIATED ENDONUCLEASE_HELICASE CAS3"/>
    <property type="match status" value="1"/>
</dbReference>
<sequence>MDLNAGEWQSMVHFAAIDYLWGKAGLNIRGVLQWAPLQTHLLDTGHVAQLLLEQWVPSSLLKQMANQSGLSVDEFRSLIAFIAGVHDVGKATPAFQAKPLREKSTGHLQARMELAKIVGRSLQLTRQECMQLPHNISGHFIVRRWLRSRFNWSMNASNSLGIIISGHHGITPIRQPIGNVADTPHLLGDGIWQKMQEYLLDECAKEFGITKLIEREILLSPNAQVFVSGLVVLSDWIASDTKYFRLVDDGAALDKNLDHNARAMKALADIRLPNPWEPARSTESLDERLVTGFGLPHGAVANSTQIALDHVVDSLNAPELVILEAPTGSGKTEAALLAAHKIAAKLKLAGITFALPTQATTNAMYTRIFDWLVRLSELGEKPIGDIQLIHGKADLNNAFQSVRFSNELADVHDEDSTWHPVILGASELVRNQWSDRSKLRLLSNVTVCTIDQILMASLKTRHNVLRHVGLSRKVLVVDEVHAADTFMRQYLLRTLEWAGANGIPVICLSATLPSTIRDDLLESYQRGKQRTKTTGSENTELKARNHENQPKNDGVSRSASCYPLVSFTSGYFASKQPFDFLEVARKVDLELADLGLEELSEKIQQLSDSGGRILVIRNTVRSAIETFDALEAAFPGEVTLGHSRFIGAHRIANDAALLEQFGKGDTVDPSVRQIIVATQIAEQSLDIDCDVLFTDIAPMDALLQRIGRLHRHNTRVRPQRFTRARCFILGFKGSLETAPEILGGSARVYDPYLLLKTALEILRVQELGGEIQIPDGVSSLIERTYVEDIAIPAAWVSAMSEADSNFERMEESRRTRALQNCVAAPYADDVIWGFSAGPVDRAGEERVAAQVRDAQESIEVILLNRVDQTLSLIHPEPGIDPRLDQYYVPTDDQLEWLRRSTIRIPGYVLPGESLAEFPQQLENLLIPEWQSSPELKDELFLTIDPVEGTRLGKYLLTYDPQRGLEITT</sequence>
<feature type="compositionally biased region" description="Basic and acidic residues" evidence="10">
    <location>
        <begin position="539"/>
        <end position="550"/>
    </location>
</feature>
<dbReference type="InterPro" id="IPR050547">
    <property type="entry name" value="DEAD_box_RNA_helicases"/>
</dbReference>
<dbReference type="SMART" id="SM00490">
    <property type="entry name" value="HELICc"/>
    <property type="match status" value="1"/>
</dbReference>
<evidence type="ECO:0000259" key="12">
    <source>
        <dbReference type="PROSITE" id="PS51643"/>
    </source>
</evidence>
<keyword evidence="7" id="KW-0347">Helicase</keyword>
<dbReference type="Pfam" id="PF18395">
    <property type="entry name" value="Cas3_C"/>
    <property type="match status" value="1"/>
</dbReference>
<keyword evidence="8" id="KW-0067">ATP-binding</keyword>
<evidence type="ECO:0000256" key="10">
    <source>
        <dbReference type="SAM" id="MobiDB-lite"/>
    </source>
</evidence>
<keyword evidence="6" id="KW-0378">Hydrolase</keyword>
<feature type="region of interest" description="Disordered" evidence="10">
    <location>
        <begin position="527"/>
        <end position="555"/>
    </location>
</feature>
<dbReference type="InterPro" id="IPR006474">
    <property type="entry name" value="Helicase_Cas3_CRISPR-ass_core"/>
</dbReference>
<dbReference type="InterPro" id="IPR041372">
    <property type="entry name" value="Cas3_C"/>
</dbReference>
<evidence type="ECO:0000313" key="13">
    <source>
        <dbReference type="EMBL" id="XBH21556.1"/>
    </source>
</evidence>
<evidence type="ECO:0000256" key="3">
    <source>
        <dbReference type="ARBA" id="ARBA00022722"/>
    </source>
</evidence>
<dbReference type="CDD" id="cd09641">
    <property type="entry name" value="Cas3''_I"/>
    <property type="match status" value="1"/>
</dbReference>
<dbReference type="Gene3D" id="3.40.50.300">
    <property type="entry name" value="P-loop containing nucleotide triphosphate hydrolases"/>
    <property type="match status" value="2"/>
</dbReference>
<dbReference type="SUPFAM" id="SSF52540">
    <property type="entry name" value="P-loop containing nucleoside triphosphate hydrolases"/>
    <property type="match status" value="1"/>
</dbReference>
<evidence type="ECO:0000256" key="9">
    <source>
        <dbReference type="ARBA" id="ARBA00023118"/>
    </source>
</evidence>
<dbReference type="GO" id="GO:0046872">
    <property type="term" value="F:metal ion binding"/>
    <property type="evidence" value="ECO:0007669"/>
    <property type="project" value="UniProtKB-KW"/>
</dbReference>
<dbReference type="InterPro" id="IPR001650">
    <property type="entry name" value="Helicase_C-like"/>
</dbReference>
<dbReference type="PANTHER" id="PTHR47963">
    <property type="entry name" value="DEAD-BOX ATP-DEPENDENT RNA HELICASE 47, MITOCHONDRIAL"/>
    <property type="match status" value="1"/>
</dbReference>
<evidence type="ECO:0000256" key="5">
    <source>
        <dbReference type="ARBA" id="ARBA00022741"/>
    </source>
</evidence>
<keyword evidence="4" id="KW-0479">Metal-binding</keyword>
<dbReference type="GO" id="GO:0003723">
    <property type="term" value="F:RNA binding"/>
    <property type="evidence" value="ECO:0007669"/>
    <property type="project" value="TreeGrafter"/>
</dbReference>
<organism evidence="13">
    <name type="scientific">Jonesiaceae bacterium BS-20</name>
    <dbReference type="NCBI Taxonomy" id="3120821"/>
    <lineage>
        <taxon>Bacteria</taxon>
        <taxon>Bacillati</taxon>
        <taxon>Actinomycetota</taxon>
        <taxon>Actinomycetes</taxon>
        <taxon>Micrococcales</taxon>
        <taxon>Jonesiaceae</taxon>
    </lineage>
</organism>
<dbReference type="GO" id="GO:0004518">
    <property type="term" value="F:nuclease activity"/>
    <property type="evidence" value="ECO:0007669"/>
    <property type="project" value="UniProtKB-KW"/>
</dbReference>
<dbReference type="InterPro" id="IPR014001">
    <property type="entry name" value="Helicase_ATP-bd"/>
</dbReference>
<accession>A0AAU7DXV1</accession>
<gene>
    <name evidence="13" type="primary">cas3</name>
    <name evidence="13" type="ORF">V5R04_15325</name>
</gene>
<dbReference type="InterPro" id="IPR038257">
    <property type="entry name" value="CRISPR-assoc_Cas3_HD_sf"/>
</dbReference>
<dbReference type="Gene3D" id="1.10.3210.30">
    <property type="match status" value="1"/>
</dbReference>
<feature type="domain" description="HD Cas3-type" evidence="12">
    <location>
        <begin position="30"/>
        <end position="237"/>
    </location>
</feature>
<evidence type="ECO:0000256" key="2">
    <source>
        <dbReference type="ARBA" id="ARBA00009046"/>
    </source>
</evidence>
<evidence type="ECO:0000256" key="6">
    <source>
        <dbReference type="ARBA" id="ARBA00022801"/>
    </source>
</evidence>
<proteinExistence type="inferred from homology"/>